<keyword evidence="2" id="KW-1185">Reference proteome</keyword>
<dbReference type="Proteomes" id="UP000202419">
    <property type="component" value="Segment"/>
</dbReference>
<dbReference type="RefSeq" id="YP_001497303.1">
    <property type="nucleotide sequence ID" value="NC_009898.1"/>
</dbReference>
<sequence>MKISYGIVMKLAELTLESDDFITSDKLYDFCKSMKFGATYVKTDFIKFRTYQYIVSNSGWRNDNNIVFLEITPVLVTGHSDYDISERELDIIRLPNLRAWFCQNRNIQHPKVIAFPLGITNKDEPNSEIHRIIGNTDRILEVSKTPKDIKNLVYLNITVKNFPEERQKIIDLYSDKPWVTVGKCEITEEGHRKFLEDIYSCRFCFAPRGNGIDTHRIYESLYLRTIPIVKKHIAMEQFTDLPILFVDNWDNITEEYLNEQYDIIMAKDWNLDKLKINYWYQKILEYTQ</sequence>
<organismHost>
    <name type="scientific">Chlorella</name>
    <dbReference type="NCBI Taxonomy" id="3071"/>
</organismHost>
<protein>
    <submittedName>
        <fullName evidence="1">Uncharacterized protein b107L</fullName>
    </submittedName>
</protein>
<accession>A7IVY2</accession>
<evidence type="ECO:0000313" key="1">
    <source>
        <dbReference type="EMBL" id="ABT14506.1"/>
    </source>
</evidence>
<dbReference type="GeneID" id="5658828"/>
<dbReference type="EMBL" id="DQ491002">
    <property type="protein sequence ID" value="ABT14506.1"/>
    <property type="molecule type" value="Genomic_DNA"/>
</dbReference>
<dbReference type="OrthoDB" id="6065at10239"/>
<reference evidence="1 2" key="1">
    <citation type="journal article" date="2007" name="Virology">
        <title>Sequence and annotation of the 369-kb NY-2A and the 345-kb AR158 viruses that infect Chlorella NC64A.</title>
        <authorList>
            <person name="Fitzgerald L.A."/>
            <person name="Graves M.V."/>
            <person name="Li X."/>
            <person name="Feldblyum T."/>
            <person name="Nierman W.C."/>
            <person name="Van Etten J.L."/>
        </authorList>
    </citation>
    <scope>NUCLEOTIDE SEQUENCE [LARGE SCALE GENOMIC DNA]</scope>
    <source>
        <strain evidence="1 2">NY-2A</strain>
    </source>
</reference>
<dbReference type="KEGG" id="vg:5658828"/>
<name>A7IVY2_PBCVN</name>
<gene>
    <name evidence="1" type="primary">b107L</name>
    <name evidence="1" type="ORF">NY2A_b107L</name>
</gene>
<organism evidence="1 2">
    <name type="scientific">Paramecium bursaria Chlorella virus NY2A</name>
    <name type="common">PBCV-NY2A</name>
    <dbReference type="NCBI Taxonomy" id="46021"/>
    <lineage>
        <taxon>Viruses</taxon>
        <taxon>Varidnaviria</taxon>
        <taxon>Bamfordvirae</taxon>
        <taxon>Nucleocytoviricota</taxon>
        <taxon>Megaviricetes</taxon>
        <taxon>Algavirales</taxon>
        <taxon>Phycodnaviridae</taxon>
        <taxon>Chlorovirus</taxon>
        <taxon>Chlorovirus americanus</taxon>
    </lineage>
</organism>
<proteinExistence type="predicted"/>
<evidence type="ECO:0000313" key="2">
    <source>
        <dbReference type="Proteomes" id="UP000202419"/>
    </source>
</evidence>